<dbReference type="InterPro" id="IPR006067">
    <property type="entry name" value="NO2/SO3_Rdtase_4Fe4S_dom"/>
</dbReference>
<evidence type="ECO:0000259" key="8">
    <source>
        <dbReference type="Pfam" id="PF03460"/>
    </source>
</evidence>
<dbReference type="GO" id="GO:0016491">
    <property type="term" value="F:oxidoreductase activity"/>
    <property type="evidence" value="ECO:0007669"/>
    <property type="project" value="UniProtKB-KW"/>
</dbReference>
<reference evidence="9 10" key="1">
    <citation type="submission" date="2016-07" db="EMBL/GenBank/DDBJ databases">
        <title>Genome and transcriptome analysis of iron-reducing fermentative bacteria Anoxybacter fermentans.</title>
        <authorList>
            <person name="Zeng X."/>
            <person name="Shao Z."/>
        </authorList>
    </citation>
    <scope>NUCLEOTIDE SEQUENCE [LARGE SCALE GENOMIC DNA]</scope>
    <source>
        <strain evidence="9 10">DY22613</strain>
    </source>
</reference>
<dbReference type="GO" id="GO:0051539">
    <property type="term" value="F:4 iron, 4 sulfur cluster binding"/>
    <property type="evidence" value="ECO:0007669"/>
    <property type="project" value="UniProtKB-KW"/>
</dbReference>
<proteinExistence type="predicted"/>
<dbReference type="InterPro" id="IPR006066">
    <property type="entry name" value="NO2/SO3_Rdtase_FeS/sirohaem_BS"/>
</dbReference>
<evidence type="ECO:0000256" key="1">
    <source>
        <dbReference type="ARBA" id="ARBA00022485"/>
    </source>
</evidence>
<dbReference type="InterPro" id="IPR052034">
    <property type="entry name" value="NasD-like"/>
</dbReference>
<gene>
    <name evidence="9" type="ORF">BBF96_04505</name>
</gene>
<evidence type="ECO:0000313" key="10">
    <source>
        <dbReference type="Proteomes" id="UP000267250"/>
    </source>
</evidence>
<dbReference type="GO" id="GO:0020037">
    <property type="term" value="F:heme binding"/>
    <property type="evidence" value="ECO:0007669"/>
    <property type="project" value="InterPro"/>
</dbReference>
<dbReference type="AlphaFoldDB" id="A0A3Q9HSJ6"/>
<dbReference type="OrthoDB" id="9800558at2"/>
<keyword evidence="5" id="KW-0408">Iron</keyword>
<evidence type="ECO:0000256" key="4">
    <source>
        <dbReference type="ARBA" id="ARBA00023002"/>
    </source>
</evidence>
<dbReference type="Proteomes" id="UP000267250">
    <property type="component" value="Chromosome"/>
</dbReference>
<dbReference type="Gene3D" id="3.90.480.20">
    <property type="match status" value="1"/>
</dbReference>
<dbReference type="SUPFAM" id="SSF55124">
    <property type="entry name" value="Nitrite/Sulfite reductase N-terminal domain-like"/>
    <property type="match status" value="1"/>
</dbReference>
<dbReference type="InterPro" id="IPR005117">
    <property type="entry name" value="NiRdtase/SiRdtase_haem-b_fer"/>
</dbReference>
<sequence>MLEKGAIVQRDGETYAIAPHLPGGLVDADTLIKIGEVAKKYNAATLKVTNAQRIAIVGIKKEDVDKIWADLGMKPGAAIGLCVRSIKFCPGTTFCKRGQQDSVSLGMELDKRYHGFPLPGKFKIAVSGCANRCTDIAHRDIGIMGTPRGFNIYIGGTGGVIPREGELLMEHCTGEEVLTIVDQIINFYKENAQRNDRLGRLIDRIGFEKFKKEVLNKVSLSQ</sequence>
<feature type="domain" description="Nitrite/sulphite reductase 4Fe-4S" evidence="7">
    <location>
        <begin position="82"/>
        <end position="217"/>
    </location>
</feature>
<dbReference type="InterPro" id="IPR017220">
    <property type="entry name" value="Sulphite_reductase_assimil"/>
</dbReference>
<dbReference type="PANTHER" id="PTHR43809:SF1">
    <property type="entry name" value="NITRITE REDUCTASE (NADH) LARGE SUBUNIT"/>
    <property type="match status" value="1"/>
</dbReference>
<dbReference type="RefSeq" id="WP_127018185.1">
    <property type="nucleotide sequence ID" value="NZ_CP016379.1"/>
</dbReference>
<dbReference type="EMBL" id="CP016379">
    <property type="protein sequence ID" value="AZR74821.1"/>
    <property type="molecule type" value="Genomic_DNA"/>
</dbReference>
<protein>
    <submittedName>
        <fullName evidence="9">Sulfite reductase</fullName>
    </submittedName>
</protein>
<accession>A0A3Q9HSJ6</accession>
<keyword evidence="10" id="KW-1185">Reference proteome</keyword>
<dbReference type="InterPro" id="IPR036136">
    <property type="entry name" value="Nit/Sulf_reduc_fer-like_dom_sf"/>
</dbReference>
<dbReference type="InterPro" id="IPR045854">
    <property type="entry name" value="NO2/SO3_Rdtase_4Fe4S_sf"/>
</dbReference>
<dbReference type="SUPFAM" id="SSF56014">
    <property type="entry name" value="Nitrite and sulphite reductase 4Fe-4S domain-like"/>
    <property type="match status" value="1"/>
</dbReference>
<dbReference type="GO" id="GO:0046872">
    <property type="term" value="F:metal ion binding"/>
    <property type="evidence" value="ECO:0007669"/>
    <property type="project" value="UniProtKB-KW"/>
</dbReference>
<keyword evidence="4" id="KW-0560">Oxidoreductase</keyword>
<feature type="domain" description="Nitrite/Sulfite reductase ferredoxin-like" evidence="8">
    <location>
        <begin position="8"/>
        <end position="72"/>
    </location>
</feature>
<keyword evidence="1" id="KW-0004">4Fe-4S</keyword>
<evidence type="ECO:0000256" key="6">
    <source>
        <dbReference type="ARBA" id="ARBA00023014"/>
    </source>
</evidence>
<keyword evidence="3" id="KW-0479">Metal-binding</keyword>
<name>A0A3Q9HSJ6_9FIRM</name>
<dbReference type="Pfam" id="PF03460">
    <property type="entry name" value="NIR_SIR_ferr"/>
    <property type="match status" value="1"/>
</dbReference>
<dbReference type="PANTHER" id="PTHR43809">
    <property type="entry name" value="NITRITE REDUCTASE (NADH) LARGE SUBUNIT"/>
    <property type="match status" value="1"/>
</dbReference>
<dbReference type="Gene3D" id="3.30.413.10">
    <property type="entry name" value="Sulfite Reductase Hemoprotein, domain 1"/>
    <property type="match status" value="1"/>
</dbReference>
<dbReference type="PROSITE" id="PS00365">
    <property type="entry name" value="NIR_SIR"/>
    <property type="match status" value="1"/>
</dbReference>
<dbReference type="KEGG" id="aft:BBF96_04505"/>
<evidence type="ECO:0000256" key="2">
    <source>
        <dbReference type="ARBA" id="ARBA00022617"/>
    </source>
</evidence>
<dbReference type="PIRSF" id="PIRSF037487">
    <property type="entry name" value="Sulfite_red_assimil"/>
    <property type="match status" value="1"/>
</dbReference>
<evidence type="ECO:0000256" key="3">
    <source>
        <dbReference type="ARBA" id="ARBA00022723"/>
    </source>
</evidence>
<evidence type="ECO:0000256" key="5">
    <source>
        <dbReference type="ARBA" id="ARBA00023004"/>
    </source>
</evidence>
<dbReference type="Pfam" id="PF01077">
    <property type="entry name" value="NIR_SIR"/>
    <property type="match status" value="1"/>
</dbReference>
<evidence type="ECO:0000259" key="7">
    <source>
        <dbReference type="Pfam" id="PF01077"/>
    </source>
</evidence>
<keyword evidence="2" id="KW-0349">Heme</keyword>
<keyword evidence="6" id="KW-0411">Iron-sulfur</keyword>
<organism evidence="9 10">
    <name type="scientific">Anoxybacter fermentans</name>
    <dbReference type="NCBI Taxonomy" id="1323375"/>
    <lineage>
        <taxon>Bacteria</taxon>
        <taxon>Bacillati</taxon>
        <taxon>Bacillota</taxon>
        <taxon>Clostridia</taxon>
        <taxon>Halanaerobiales</taxon>
        <taxon>Anoxybacter</taxon>
    </lineage>
</organism>
<evidence type="ECO:0000313" key="9">
    <source>
        <dbReference type="EMBL" id="AZR74821.1"/>
    </source>
</evidence>
<dbReference type="PRINTS" id="PR00397">
    <property type="entry name" value="SIROHAEM"/>
</dbReference>